<accession>A0A250XGW3</accession>
<dbReference type="PANTHER" id="PTHR15503">
    <property type="entry name" value="LDOC1 RELATED"/>
    <property type="match status" value="1"/>
</dbReference>
<keyword evidence="3" id="KW-1185">Reference proteome</keyword>
<evidence type="ECO:0000313" key="3">
    <source>
        <dbReference type="Proteomes" id="UP000232323"/>
    </source>
</evidence>
<feature type="compositionally biased region" description="Polar residues" evidence="1">
    <location>
        <begin position="222"/>
        <end position="232"/>
    </location>
</feature>
<sequence length="512" mass="55743">MSQIANLVAHVTATTKPAITKSGLPAGVKVPTPEILTGRKSKDVRPWPPSSQAQPAAGISQSVIARHHMDSRTQLVSPLLRRFAKALITHLGDPNPATKARNELLKLNQVTSVKQYADEFQRITTLLPDMDSKDVTYFFHRGLKRPQIRNLLIHKFDAETDDWQTVRDRAYLCDDAVMTHRSSASSSTYRAASHHHYQQRDSRPDDPMELGAISTERHHQSNRFVSNRSATPGPSHRRSTTPAPPPRTSTAGLTKLTNADRIVVQAGSTCAPLPQQQPDHLPMSNTTLASPPPPSLPSPLSTANTSPSLSSENFVFTTPAPSAFSPSLLRPLARFIAGTRRALVRRGSPKPQIPQLSISSEPCFDPRSLSNSYASSSGRPPSLNLIAPSPKSEFSSTSVLNLNSAATCDYSQQLMTVQVSLNGIPCTLLVDSGASRNFISTAFAKKHNLTLCALDQALRVRLADGTITTTSHHLPSASVSFSSTFSYSSSFVATHLPGYSRETFPHRCQPYH</sequence>
<evidence type="ECO:0000313" key="2">
    <source>
        <dbReference type="EMBL" id="GAX82266.1"/>
    </source>
</evidence>
<dbReference type="GO" id="GO:0006508">
    <property type="term" value="P:proteolysis"/>
    <property type="evidence" value="ECO:0007669"/>
    <property type="project" value="InterPro"/>
</dbReference>
<dbReference type="CDD" id="cd00303">
    <property type="entry name" value="retropepsin_like"/>
    <property type="match status" value="1"/>
</dbReference>
<organism evidence="2 3">
    <name type="scientific">Chlamydomonas eustigma</name>
    <dbReference type="NCBI Taxonomy" id="1157962"/>
    <lineage>
        <taxon>Eukaryota</taxon>
        <taxon>Viridiplantae</taxon>
        <taxon>Chlorophyta</taxon>
        <taxon>core chlorophytes</taxon>
        <taxon>Chlorophyceae</taxon>
        <taxon>CS clade</taxon>
        <taxon>Chlamydomonadales</taxon>
        <taxon>Chlamydomonadaceae</taxon>
        <taxon>Chlamydomonas</taxon>
    </lineage>
</organism>
<dbReference type="PROSITE" id="PS00141">
    <property type="entry name" value="ASP_PROTEASE"/>
    <property type="match status" value="1"/>
</dbReference>
<feature type="region of interest" description="Disordered" evidence="1">
    <location>
        <begin position="183"/>
        <end position="255"/>
    </location>
</feature>
<dbReference type="EMBL" id="BEGY01000077">
    <property type="protein sequence ID" value="GAX82266.1"/>
    <property type="molecule type" value="Genomic_DNA"/>
</dbReference>
<evidence type="ECO:0008006" key="4">
    <source>
        <dbReference type="Google" id="ProtNLM"/>
    </source>
</evidence>
<dbReference type="Pfam" id="PF13650">
    <property type="entry name" value="Asp_protease_2"/>
    <property type="match status" value="1"/>
</dbReference>
<protein>
    <recommendedName>
        <fullName evidence="4">Retrotransposon gag domain-containing protein</fullName>
    </recommendedName>
</protein>
<proteinExistence type="predicted"/>
<gene>
    <name evidence="2" type="ORF">CEUSTIGMA_g9694.t1</name>
</gene>
<feature type="region of interest" description="Disordered" evidence="1">
    <location>
        <begin position="39"/>
        <end position="59"/>
    </location>
</feature>
<dbReference type="InterPro" id="IPR021109">
    <property type="entry name" value="Peptidase_aspartic_dom_sf"/>
</dbReference>
<reference evidence="2 3" key="1">
    <citation type="submission" date="2017-08" db="EMBL/GenBank/DDBJ databases">
        <title>Acidophilic green algal genome provides insights into adaptation to an acidic environment.</title>
        <authorList>
            <person name="Hirooka S."/>
            <person name="Hirose Y."/>
            <person name="Kanesaki Y."/>
            <person name="Higuchi S."/>
            <person name="Fujiwara T."/>
            <person name="Onuma R."/>
            <person name="Era A."/>
            <person name="Ohbayashi R."/>
            <person name="Uzuka A."/>
            <person name="Nozaki H."/>
            <person name="Yoshikawa H."/>
            <person name="Miyagishima S.Y."/>
        </authorList>
    </citation>
    <scope>NUCLEOTIDE SEQUENCE [LARGE SCALE GENOMIC DNA]</scope>
    <source>
        <strain evidence="2 3">NIES-2499</strain>
    </source>
</reference>
<feature type="region of interest" description="Disordered" evidence="1">
    <location>
        <begin position="271"/>
        <end position="306"/>
    </location>
</feature>
<dbReference type="Gene3D" id="2.40.70.10">
    <property type="entry name" value="Acid Proteases"/>
    <property type="match status" value="1"/>
</dbReference>
<dbReference type="Proteomes" id="UP000232323">
    <property type="component" value="Unassembled WGS sequence"/>
</dbReference>
<dbReference type="InterPro" id="IPR001969">
    <property type="entry name" value="Aspartic_peptidase_AS"/>
</dbReference>
<dbReference type="PANTHER" id="PTHR15503:SF22">
    <property type="entry name" value="TRANSPOSON TY3-I GAG POLYPROTEIN"/>
    <property type="match status" value="1"/>
</dbReference>
<feature type="compositionally biased region" description="Low complexity" evidence="1">
    <location>
        <begin position="50"/>
        <end position="59"/>
    </location>
</feature>
<dbReference type="AlphaFoldDB" id="A0A250XGW3"/>
<name>A0A250XGW3_9CHLO</name>
<evidence type="ECO:0000256" key="1">
    <source>
        <dbReference type="SAM" id="MobiDB-lite"/>
    </source>
</evidence>
<dbReference type="InterPro" id="IPR032567">
    <property type="entry name" value="RTL1-rel"/>
</dbReference>
<dbReference type="GO" id="GO:0004190">
    <property type="term" value="F:aspartic-type endopeptidase activity"/>
    <property type="evidence" value="ECO:0007669"/>
    <property type="project" value="InterPro"/>
</dbReference>
<dbReference type="SUPFAM" id="SSF50630">
    <property type="entry name" value="Acid proteases"/>
    <property type="match status" value="1"/>
</dbReference>
<comment type="caution">
    <text evidence="2">The sequence shown here is derived from an EMBL/GenBank/DDBJ whole genome shotgun (WGS) entry which is preliminary data.</text>
</comment>